<protein>
    <recommendedName>
        <fullName evidence="6">L-Fucosyltransferase</fullName>
        <ecNumber evidence="6">2.4.1.-</ecNumber>
    </recommendedName>
</protein>
<proteinExistence type="inferred from homology"/>
<evidence type="ECO:0000256" key="6">
    <source>
        <dbReference type="RuleBase" id="RU363129"/>
    </source>
</evidence>
<keyword evidence="8" id="KW-1185">Reference proteome</keyword>
<keyword evidence="6" id="KW-0333">Golgi apparatus</keyword>
<comment type="similarity">
    <text evidence="6">Belongs to the glycosyltransferase 11 family.</text>
</comment>
<sequence>MATFGEGGEVDFACIVLCRTSFSCLFVCPHRRTFVCFSTTACQIKTKFHQRSDYSCRIVDMVCRFYLGTQQTAESLWTVEPRGRLGNLMGQYATLLALARLNGRPAAMMQQMATPLRAVFEVTMPILDSDKAKQQPWHRVILNDWMEEGYRTIPWKHVILQGYPCSWTFYHDMRSDIMREFRFTSSLRKEASTILTELAHPRVSTTFVGVHIRRGDYLKVMPDNWHGVVADSGYLSAAMDHFRHHYSDAVFVVASDDMEWCRHNIDASQGDVNFVGDGEQTSPGRDLAILAHCNHTIMTIGTFGYWAAYLAGGHTIYLANFTLPNSPFLQIFRYSTAFLPRWQGIAANLSHQERTAHPYI</sequence>
<dbReference type="PANTHER" id="PTHR11927:SF9">
    <property type="entry name" value="L-FUCOSYLTRANSFERASE"/>
    <property type="match status" value="1"/>
</dbReference>
<evidence type="ECO:0000256" key="4">
    <source>
        <dbReference type="ARBA" id="ARBA00022679"/>
    </source>
</evidence>
<evidence type="ECO:0000256" key="1">
    <source>
        <dbReference type="ARBA" id="ARBA00004447"/>
    </source>
</evidence>
<dbReference type="EC" id="2.4.1.-" evidence="6"/>
<reference evidence="7" key="2">
    <citation type="submission" date="2025-09" db="UniProtKB">
        <authorList>
            <consortium name="Ensembl"/>
        </authorList>
    </citation>
    <scope>IDENTIFICATION</scope>
</reference>
<keyword evidence="6" id="KW-0325">Glycoprotein</keyword>
<dbReference type="CDD" id="cd11301">
    <property type="entry name" value="Fut1_Fut2_like"/>
    <property type="match status" value="1"/>
</dbReference>
<dbReference type="Proteomes" id="UP000694388">
    <property type="component" value="Unplaced"/>
</dbReference>
<comment type="subcellular location">
    <subcellularLocation>
        <location evidence="1 6">Golgi apparatus</location>
        <location evidence="1 6">Golgi stack membrane</location>
        <topology evidence="1 6">Single-pass type II membrane protein</topology>
    </subcellularLocation>
</comment>
<evidence type="ECO:0000256" key="5">
    <source>
        <dbReference type="ARBA" id="ARBA00043729"/>
    </source>
</evidence>
<reference evidence="7" key="1">
    <citation type="submission" date="2025-08" db="UniProtKB">
        <authorList>
            <consortium name="Ensembl"/>
        </authorList>
    </citation>
    <scope>IDENTIFICATION</scope>
</reference>
<accession>A0A8C4QR07</accession>
<name>A0A8C4QR07_EPTBU</name>
<dbReference type="InterPro" id="IPR002516">
    <property type="entry name" value="Glyco_trans_11"/>
</dbReference>
<evidence type="ECO:0000313" key="7">
    <source>
        <dbReference type="Ensembl" id="ENSEBUP00000018143.1"/>
    </source>
</evidence>
<dbReference type="AlphaFoldDB" id="A0A8C4QR07"/>
<organism evidence="7 8">
    <name type="scientific">Eptatretus burgeri</name>
    <name type="common">Inshore hagfish</name>
    <dbReference type="NCBI Taxonomy" id="7764"/>
    <lineage>
        <taxon>Eukaryota</taxon>
        <taxon>Metazoa</taxon>
        <taxon>Chordata</taxon>
        <taxon>Craniata</taxon>
        <taxon>Vertebrata</taxon>
        <taxon>Cyclostomata</taxon>
        <taxon>Myxini</taxon>
        <taxon>Myxiniformes</taxon>
        <taxon>Myxinidae</taxon>
        <taxon>Eptatretinae</taxon>
        <taxon>Eptatretus</taxon>
    </lineage>
</organism>
<comment type="pathway">
    <text evidence="2 6">Protein modification; protein glycosylation.</text>
</comment>
<dbReference type="UniPathway" id="UPA00378"/>
<dbReference type="GO" id="GO:0005975">
    <property type="term" value="P:carbohydrate metabolic process"/>
    <property type="evidence" value="ECO:0007669"/>
    <property type="project" value="InterPro"/>
</dbReference>
<evidence type="ECO:0000313" key="8">
    <source>
        <dbReference type="Proteomes" id="UP000694388"/>
    </source>
</evidence>
<dbReference type="GeneTree" id="ENSGT00390000001450"/>
<keyword evidence="6" id="KW-0735">Signal-anchor</keyword>
<keyword evidence="6" id="KW-0812">Transmembrane</keyword>
<dbReference type="GO" id="GO:0008107">
    <property type="term" value="F:galactoside 2-alpha-L-fucosyltransferase activity"/>
    <property type="evidence" value="ECO:0007669"/>
    <property type="project" value="InterPro"/>
</dbReference>
<comment type="catalytic activity">
    <reaction evidence="5">
        <text>a ganglioside GM1 + GDP-beta-L-fucose = a ganglioside Fuc-GM1 + GDP + H(+)</text>
        <dbReference type="Rhea" id="RHEA:48292"/>
        <dbReference type="ChEBI" id="CHEBI:15378"/>
        <dbReference type="ChEBI" id="CHEBI:57273"/>
        <dbReference type="ChEBI" id="CHEBI:58189"/>
        <dbReference type="ChEBI" id="CHEBI:82639"/>
        <dbReference type="ChEBI" id="CHEBI:90189"/>
    </reaction>
    <physiologicalReaction direction="left-to-right" evidence="5">
        <dbReference type="Rhea" id="RHEA:48293"/>
    </physiologicalReaction>
</comment>
<dbReference type="Ensembl" id="ENSEBUT00000018719.1">
    <property type="protein sequence ID" value="ENSEBUP00000018143.1"/>
    <property type="gene ID" value="ENSEBUG00000011325.1"/>
</dbReference>
<evidence type="ECO:0000256" key="2">
    <source>
        <dbReference type="ARBA" id="ARBA00004922"/>
    </source>
</evidence>
<dbReference type="PANTHER" id="PTHR11927">
    <property type="entry name" value="GALACTOSIDE 2-L-FUCOSYLTRANSFERASE"/>
    <property type="match status" value="1"/>
</dbReference>
<dbReference type="Pfam" id="PF01531">
    <property type="entry name" value="Glyco_transf_11"/>
    <property type="match status" value="1"/>
</dbReference>
<dbReference type="GO" id="GO:0032580">
    <property type="term" value="C:Golgi cisterna membrane"/>
    <property type="evidence" value="ECO:0007669"/>
    <property type="project" value="UniProtKB-SubCell"/>
</dbReference>
<keyword evidence="3 6" id="KW-0328">Glycosyltransferase</keyword>
<evidence type="ECO:0000256" key="3">
    <source>
        <dbReference type="ARBA" id="ARBA00022676"/>
    </source>
</evidence>
<keyword evidence="4 6" id="KW-0808">Transferase</keyword>
<dbReference type="OMA" id="WTIHPDG"/>